<protein>
    <submittedName>
        <fullName evidence="15">Putative zinc metallopeptidase EGY3, chloroplastic</fullName>
    </submittedName>
</protein>
<feature type="coiled-coil region" evidence="12">
    <location>
        <begin position="131"/>
        <end position="189"/>
    </location>
</feature>
<gene>
    <name evidence="15" type="ORF">CJ030_MR7G007755</name>
</gene>
<feature type="compositionally biased region" description="Basic and acidic residues" evidence="13">
    <location>
        <begin position="59"/>
        <end position="68"/>
    </location>
</feature>
<evidence type="ECO:0000256" key="9">
    <source>
        <dbReference type="ARBA" id="ARBA00022989"/>
    </source>
</evidence>
<dbReference type="GO" id="GO:0008237">
    <property type="term" value="F:metallopeptidase activity"/>
    <property type="evidence" value="ECO:0007669"/>
    <property type="project" value="UniProtKB-KW"/>
</dbReference>
<keyword evidence="8" id="KW-0809">Transit peptide</keyword>
<evidence type="ECO:0000256" key="10">
    <source>
        <dbReference type="ARBA" id="ARBA00023049"/>
    </source>
</evidence>
<evidence type="ECO:0000256" key="8">
    <source>
        <dbReference type="ARBA" id="ARBA00022946"/>
    </source>
</evidence>
<dbReference type="InterPro" id="IPR044838">
    <property type="entry name" value="EGY1-like"/>
</dbReference>
<keyword evidence="6 14" id="KW-0812">Transmembrane</keyword>
<dbReference type="GO" id="GO:0031969">
    <property type="term" value="C:chloroplast membrane"/>
    <property type="evidence" value="ECO:0007669"/>
    <property type="project" value="UniProtKB-SubCell"/>
</dbReference>
<dbReference type="EMBL" id="RXIC02000025">
    <property type="protein sequence ID" value="KAB1208595.1"/>
    <property type="molecule type" value="Genomic_DNA"/>
</dbReference>
<evidence type="ECO:0000256" key="6">
    <source>
        <dbReference type="ARBA" id="ARBA00022692"/>
    </source>
</evidence>
<keyword evidence="5" id="KW-0645">Protease</keyword>
<evidence type="ECO:0000256" key="7">
    <source>
        <dbReference type="ARBA" id="ARBA00022801"/>
    </source>
</evidence>
<accession>A0A6A1V838</accession>
<evidence type="ECO:0000256" key="11">
    <source>
        <dbReference type="ARBA" id="ARBA00023136"/>
    </source>
</evidence>
<keyword evidence="11 14" id="KW-0472">Membrane</keyword>
<dbReference type="AlphaFoldDB" id="A0A6A1V838"/>
<feature type="compositionally biased region" description="Basic and acidic residues" evidence="13">
    <location>
        <begin position="79"/>
        <end position="93"/>
    </location>
</feature>
<keyword evidence="12" id="KW-0175">Coiled coil</keyword>
<keyword evidence="9 14" id="KW-1133">Transmembrane helix</keyword>
<keyword evidence="16" id="KW-1185">Reference proteome</keyword>
<dbReference type="Proteomes" id="UP000516437">
    <property type="component" value="Chromosome 7"/>
</dbReference>
<evidence type="ECO:0000313" key="15">
    <source>
        <dbReference type="EMBL" id="KAB1208595.1"/>
    </source>
</evidence>
<dbReference type="PANTHER" id="PTHR31412:SF2">
    <property type="entry name" value="ZINC METALLOPEPTIDASE EGY3, CHLOROPLASTIC-RELATED"/>
    <property type="match status" value="1"/>
</dbReference>
<evidence type="ECO:0000256" key="1">
    <source>
        <dbReference type="ARBA" id="ARBA00004508"/>
    </source>
</evidence>
<keyword evidence="3" id="KW-0150">Chloroplast</keyword>
<sequence length="634" mass="70455">MATLCVTSHFSLSSWLAKNKNKTSSLASGINKSTFGQKTHLSFSLRFKHNSRKPLKFSVNKDEQEKEPSSSSVAVVSEKPGDDNDTQETHLSSEEAVLGQEGDTVEKEKQQEMDWKTDEEFKKFMGNPSIEAAIKLEKKRADRKLKELDRETSDNPVVGFFNRVARDSLTREKERLEKAEETFKALELNKLKSCFGFDTFFATDVRRFGDGGIFIGNLRKPIEEVIPKLEKKLSEAAGREVVLWFMEEKTNDITKQACVVQPKSEMDLQFESTKLSTPWGYFSALLLCVATFGTIALTSGFFLKPNATFDDYLADVVPLFGGFIFILGVSEIATRVTAARFGVKLSPSFLVPSSWTGCLGVMNNYESLLPNKKALFDIPVARTASAYLTSLVLAIAAFVADGSFNGGDNALYIRPQFFYNNPLLSFVQFVIGPYADDLGNVLPYAVEGVGVPVDPLAFAGLLGSSDFLVCLVKLRRPHCIAFPGRVLQLKQIKQNPVVLPESSLYNQKYASALGIPRLHRGPELDELGLRPELLGESSRAMRVKRGFSKHAGLDWQKKSGNSTDGEKMNDLSSCIWIPHPRTGVYFPKGHERVMDDLPDHGASLSETCWYRDVDGVDKTEPDTASDYGRFRTSA</sequence>
<organism evidence="15 16">
    <name type="scientific">Morella rubra</name>
    <name type="common">Chinese bayberry</name>
    <dbReference type="NCBI Taxonomy" id="262757"/>
    <lineage>
        <taxon>Eukaryota</taxon>
        <taxon>Viridiplantae</taxon>
        <taxon>Streptophyta</taxon>
        <taxon>Embryophyta</taxon>
        <taxon>Tracheophyta</taxon>
        <taxon>Spermatophyta</taxon>
        <taxon>Magnoliopsida</taxon>
        <taxon>eudicotyledons</taxon>
        <taxon>Gunneridae</taxon>
        <taxon>Pentapetalae</taxon>
        <taxon>rosids</taxon>
        <taxon>fabids</taxon>
        <taxon>Fagales</taxon>
        <taxon>Myricaceae</taxon>
        <taxon>Morella</taxon>
    </lineage>
</organism>
<evidence type="ECO:0000313" key="16">
    <source>
        <dbReference type="Proteomes" id="UP000516437"/>
    </source>
</evidence>
<keyword evidence="10" id="KW-0482">Metalloprotease</keyword>
<feature type="region of interest" description="Disordered" evidence="13">
    <location>
        <begin position="59"/>
        <end position="109"/>
    </location>
</feature>
<comment type="caution">
    <text evidence="15">The sequence shown here is derived from an EMBL/GenBank/DDBJ whole genome shotgun (WGS) entry which is preliminary data.</text>
</comment>
<feature type="transmembrane region" description="Helical" evidence="14">
    <location>
        <begin position="312"/>
        <end position="333"/>
    </location>
</feature>
<evidence type="ECO:0000256" key="14">
    <source>
        <dbReference type="SAM" id="Phobius"/>
    </source>
</evidence>
<keyword evidence="4" id="KW-0934">Plastid</keyword>
<evidence type="ECO:0000256" key="12">
    <source>
        <dbReference type="SAM" id="Coils"/>
    </source>
</evidence>
<keyword evidence="7" id="KW-0378">Hydrolase</keyword>
<feature type="transmembrane region" description="Helical" evidence="14">
    <location>
        <begin position="279"/>
        <end position="300"/>
    </location>
</feature>
<reference evidence="15 16" key="1">
    <citation type="journal article" date="2019" name="Plant Biotechnol. J.">
        <title>The red bayberry genome and genetic basis of sex determination.</title>
        <authorList>
            <person name="Jia H.M."/>
            <person name="Jia H.J."/>
            <person name="Cai Q.L."/>
            <person name="Wang Y."/>
            <person name="Zhao H.B."/>
            <person name="Yang W.F."/>
            <person name="Wang G.Y."/>
            <person name="Li Y.H."/>
            <person name="Zhan D.L."/>
            <person name="Shen Y.T."/>
            <person name="Niu Q.F."/>
            <person name="Chang L."/>
            <person name="Qiu J."/>
            <person name="Zhao L."/>
            <person name="Xie H.B."/>
            <person name="Fu W.Y."/>
            <person name="Jin J."/>
            <person name="Li X.W."/>
            <person name="Jiao Y."/>
            <person name="Zhou C.C."/>
            <person name="Tu T."/>
            <person name="Chai C.Y."/>
            <person name="Gao J.L."/>
            <person name="Fan L.J."/>
            <person name="van de Weg E."/>
            <person name="Wang J.Y."/>
            <person name="Gao Z.S."/>
        </authorList>
    </citation>
    <scope>NUCLEOTIDE SEQUENCE [LARGE SCALE GENOMIC DNA]</scope>
    <source>
        <tissue evidence="15">Leaves</tissue>
    </source>
</reference>
<evidence type="ECO:0000256" key="5">
    <source>
        <dbReference type="ARBA" id="ARBA00022670"/>
    </source>
</evidence>
<dbReference type="PANTHER" id="PTHR31412">
    <property type="entry name" value="ZINC METALLOPROTEASE EGY1"/>
    <property type="match status" value="1"/>
</dbReference>
<name>A0A6A1V838_9ROSI</name>
<evidence type="ECO:0000256" key="3">
    <source>
        <dbReference type="ARBA" id="ARBA00022528"/>
    </source>
</evidence>
<proteinExistence type="inferred from homology"/>
<evidence type="ECO:0000256" key="4">
    <source>
        <dbReference type="ARBA" id="ARBA00022640"/>
    </source>
</evidence>
<evidence type="ECO:0000256" key="13">
    <source>
        <dbReference type="SAM" id="MobiDB-lite"/>
    </source>
</evidence>
<dbReference type="OrthoDB" id="2016505at2759"/>
<dbReference type="GO" id="GO:0006508">
    <property type="term" value="P:proteolysis"/>
    <property type="evidence" value="ECO:0007669"/>
    <property type="project" value="UniProtKB-KW"/>
</dbReference>
<comment type="subcellular location">
    <subcellularLocation>
        <location evidence="1">Plastid</location>
        <location evidence="1">Chloroplast membrane</location>
        <topology evidence="1">Multi-pass membrane protein</topology>
    </subcellularLocation>
</comment>
<comment type="similarity">
    <text evidence="2">Belongs to the peptidase M50B family.</text>
</comment>
<evidence type="ECO:0000256" key="2">
    <source>
        <dbReference type="ARBA" id="ARBA00007931"/>
    </source>
</evidence>